<comment type="subcellular location">
    <subcellularLocation>
        <location evidence="1">Membrane</location>
        <topology evidence="1">Multi-pass membrane protein</topology>
    </subcellularLocation>
</comment>
<proteinExistence type="inferred from homology"/>
<keyword evidence="5 6" id="KW-0472">Membrane</keyword>
<gene>
    <name evidence="7" type="ORF">B0A48_17467</name>
</gene>
<feature type="transmembrane region" description="Helical" evidence="6">
    <location>
        <begin position="298"/>
        <end position="323"/>
    </location>
</feature>
<organism evidence="7 8">
    <name type="scientific">Cryoendolithus antarcticus</name>
    <dbReference type="NCBI Taxonomy" id="1507870"/>
    <lineage>
        <taxon>Eukaryota</taxon>
        <taxon>Fungi</taxon>
        <taxon>Dikarya</taxon>
        <taxon>Ascomycota</taxon>
        <taxon>Pezizomycotina</taxon>
        <taxon>Dothideomycetes</taxon>
        <taxon>Dothideomycetidae</taxon>
        <taxon>Cladosporiales</taxon>
        <taxon>Cladosporiaceae</taxon>
        <taxon>Cryoendolithus</taxon>
    </lineage>
</organism>
<evidence type="ECO:0000256" key="2">
    <source>
        <dbReference type="ARBA" id="ARBA00009877"/>
    </source>
</evidence>
<accession>A0A1V8SCU6</accession>
<evidence type="ECO:0000256" key="1">
    <source>
        <dbReference type="ARBA" id="ARBA00004141"/>
    </source>
</evidence>
<dbReference type="InParanoid" id="A0A1V8SCU6"/>
<dbReference type="Proteomes" id="UP000192596">
    <property type="component" value="Unassembled WGS sequence"/>
</dbReference>
<protein>
    <submittedName>
        <fullName evidence="7">Uncharacterized protein</fullName>
    </submittedName>
</protein>
<sequence length="365" mass="40381">MQLVLRPVLWRYPGGLPSYGHVSRRGFSQSSIRKNAVLDAAVAVPTSMLDMLHSAGLPWFATIPIAAFAIRGVAMYYVTGVPARRRAIIRAHLAPLIQARTARELRPIHAKGKARQVNPFAYSFALFTKPLQVAHRTARPYGGASFTWSTVYNIGIFLAFTESIRLKCGTRNGMLGFLLAPFQTLLSKVDPVHFPPAPDVIAEKIVARLERAYEQAVATGGDAEQVRFYIQQVQERMPPIVNSDSPYFDASTLVEGFSWCPNLGLLDPYYILPVALAAIILANFRVGNARRGPRWFRYSGLTAAAFFGYIGSYMPAGIVLYMFSSQAAALCQNLVMRRTMPLPPTITRCTRATRSKAKSTASRVY</sequence>
<keyword evidence="3 6" id="KW-0812">Transmembrane</keyword>
<dbReference type="GO" id="GO:0033617">
    <property type="term" value="P:mitochondrial respiratory chain complex IV assembly"/>
    <property type="evidence" value="ECO:0007669"/>
    <property type="project" value="TreeGrafter"/>
</dbReference>
<comment type="similarity">
    <text evidence="2">Belongs to the OXA1/ALB3/YidC family.</text>
</comment>
<evidence type="ECO:0000256" key="4">
    <source>
        <dbReference type="ARBA" id="ARBA00022989"/>
    </source>
</evidence>
<evidence type="ECO:0000256" key="5">
    <source>
        <dbReference type="ARBA" id="ARBA00023136"/>
    </source>
</evidence>
<dbReference type="GO" id="GO:0005743">
    <property type="term" value="C:mitochondrial inner membrane"/>
    <property type="evidence" value="ECO:0007669"/>
    <property type="project" value="TreeGrafter"/>
</dbReference>
<keyword evidence="8" id="KW-1185">Reference proteome</keyword>
<feature type="transmembrane region" description="Helical" evidence="6">
    <location>
        <begin position="141"/>
        <end position="160"/>
    </location>
</feature>
<dbReference type="OrthoDB" id="2148490at2759"/>
<evidence type="ECO:0000313" key="7">
    <source>
        <dbReference type="EMBL" id="OQN96913.1"/>
    </source>
</evidence>
<dbReference type="AlphaFoldDB" id="A0A1V8SCU6"/>
<comment type="caution">
    <text evidence="7">The sequence shown here is derived from an EMBL/GenBank/DDBJ whole genome shotgun (WGS) entry which is preliminary data.</text>
</comment>
<dbReference type="PANTHER" id="PTHR12428">
    <property type="entry name" value="OXA1"/>
    <property type="match status" value="1"/>
</dbReference>
<evidence type="ECO:0000313" key="8">
    <source>
        <dbReference type="Proteomes" id="UP000192596"/>
    </source>
</evidence>
<dbReference type="STRING" id="1507870.A0A1V8SCU6"/>
<evidence type="ECO:0000256" key="3">
    <source>
        <dbReference type="ARBA" id="ARBA00022692"/>
    </source>
</evidence>
<keyword evidence="4 6" id="KW-1133">Transmembrane helix</keyword>
<dbReference type="PANTHER" id="PTHR12428:SF65">
    <property type="entry name" value="CYTOCHROME C OXIDASE ASSEMBLY PROTEIN COX18, MITOCHONDRIAL"/>
    <property type="match status" value="1"/>
</dbReference>
<reference evidence="8" key="1">
    <citation type="submission" date="2017-03" db="EMBL/GenBank/DDBJ databases">
        <title>Genomes of endolithic fungi from Antarctica.</title>
        <authorList>
            <person name="Coleine C."/>
            <person name="Masonjones S."/>
            <person name="Stajich J.E."/>
        </authorList>
    </citation>
    <scope>NUCLEOTIDE SEQUENCE [LARGE SCALE GENOMIC DNA]</scope>
    <source>
        <strain evidence="8">CCFEE 5527</strain>
    </source>
</reference>
<feature type="transmembrane region" description="Helical" evidence="6">
    <location>
        <begin position="57"/>
        <end position="78"/>
    </location>
</feature>
<evidence type="ECO:0000256" key="6">
    <source>
        <dbReference type="SAM" id="Phobius"/>
    </source>
</evidence>
<name>A0A1V8SCU6_9PEZI</name>
<feature type="transmembrane region" description="Helical" evidence="6">
    <location>
        <begin position="269"/>
        <end position="286"/>
    </location>
</feature>
<dbReference type="GO" id="GO:0032977">
    <property type="term" value="F:membrane insertase activity"/>
    <property type="evidence" value="ECO:0007669"/>
    <property type="project" value="InterPro"/>
</dbReference>
<dbReference type="GO" id="GO:0032979">
    <property type="term" value="P:protein insertion into mitochondrial inner membrane from matrix"/>
    <property type="evidence" value="ECO:0007669"/>
    <property type="project" value="TreeGrafter"/>
</dbReference>
<dbReference type="EMBL" id="NAJO01000060">
    <property type="protein sequence ID" value="OQN96913.1"/>
    <property type="molecule type" value="Genomic_DNA"/>
</dbReference>
<dbReference type="InterPro" id="IPR001708">
    <property type="entry name" value="YidC/ALB3/OXA1/COX18"/>
</dbReference>